<dbReference type="Proteomes" id="UP000199706">
    <property type="component" value="Unassembled WGS sequence"/>
</dbReference>
<sequence length="55" mass="5721">MKNNRVTESSAGMVERLLAAFMLLMLAFGANAADCNALYAATGAVPGSPTCRWGV</sequence>
<evidence type="ECO:0000313" key="2">
    <source>
        <dbReference type="EMBL" id="SDH97278.1"/>
    </source>
</evidence>
<organism evidence="2 3">
    <name type="scientific">Paraburkholderia phenazinium</name>
    <dbReference type="NCBI Taxonomy" id="60549"/>
    <lineage>
        <taxon>Bacteria</taxon>
        <taxon>Pseudomonadati</taxon>
        <taxon>Pseudomonadota</taxon>
        <taxon>Betaproteobacteria</taxon>
        <taxon>Burkholderiales</taxon>
        <taxon>Burkholderiaceae</taxon>
        <taxon>Paraburkholderia</taxon>
    </lineage>
</organism>
<evidence type="ECO:0000313" key="3">
    <source>
        <dbReference type="Proteomes" id="UP000199706"/>
    </source>
</evidence>
<proteinExistence type="predicted"/>
<dbReference type="EMBL" id="FNCJ01000015">
    <property type="protein sequence ID" value="SDH97278.1"/>
    <property type="molecule type" value="Genomic_DNA"/>
</dbReference>
<dbReference type="RefSeq" id="WP_244106459.1">
    <property type="nucleotide sequence ID" value="NZ_CADERL010000024.1"/>
</dbReference>
<name>A0A1G8GS75_9BURK</name>
<accession>A0A1G8GS75</accession>
<dbReference type="AlphaFoldDB" id="A0A1G8GS75"/>
<feature type="signal peptide" evidence="1">
    <location>
        <begin position="1"/>
        <end position="32"/>
    </location>
</feature>
<feature type="chain" id="PRO_5011620821" evidence="1">
    <location>
        <begin position="33"/>
        <end position="55"/>
    </location>
</feature>
<evidence type="ECO:0000256" key="1">
    <source>
        <dbReference type="SAM" id="SignalP"/>
    </source>
</evidence>
<gene>
    <name evidence="2" type="ORF">SAMN05216466_115127</name>
</gene>
<keyword evidence="1" id="KW-0732">Signal</keyword>
<protein>
    <submittedName>
        <fullName evidence="2">Uncharacterized protein</fullName>
    </submittedName>
</protein>
<reference evidence="2 3" key="1">
    <citation type="submission" date="2016-10" db="EMBL/GenBank/DDBJ databases">
        <authorList>
            <person name="de Groot N.N."/>
        </authorList>
    </citation>
    <scope>NUCLEOTIDE SEQUENCE [LARGE SCALE GENOMIC DNA]</scope>
    <source>
        <strain evidence="2 3">LMG 2247</strain>
    </source>
</reference>